<evidence type="ECO:0000313" key="3">
    <source>
        <dbReference type="Proteomes" id="UP000074382"/>
    </source>
</evidence>
<dbReference type="InterPro" id="IPR036388">
    <property type="entry name" value="WH-like_DNA-bd_sf"/>
</dbReference>
<dbReference type="InterPro" id="IPR039422">
    <property type="entry name" value="MarR/SlyA-like"/>
</dbReference>
<dbReference type="InterPro" id="IPR036390">
    <property type="entry name" value="WH_DNA-bd_sf"/>
</dbReference>
<organism evidence="2 3">
    <name type="scientific">Thermobifida cellulosilytica TB100</name>
    <dbReference type="NCBI Taxonomy" id="665004"/>
    <lineage>
        <taxon>Bacteria</taxon>
        <taxon>Bacillati</taxon>
        <taxon>Actinomycetota</taxon>
        <taxon>Actinomycetes</taxon>
        <taxon>Streptosporangiales</taxon>
        <taxon>Nocardiopsidaceae</taxon>
        <taxon>Thermobifida</taxon>
    </lineage>
</organism>
<evidence type="ECO:0000259" key="1">
    <source>
        <dbReference type="PROSITE" id="PS50995"/>
    </source>
</evidence>
<dbReference type="AlphaFoldDB" id="A0A147KF95"/>
<dbReference type="STRING" id="665004.AC529_14795"/>
<proteinExistence type="predicted"/>
<gene>
    <name evidence="2" type="ORF">AC529_14795</name>
</gene>
<dbReference type="Gene3D" id="1.10.10.10">
    <property type="entry name" value="Winged helix-like DNA-binding domain superfamily/Winged helix DNA-binding domain"/>
    <property type="match status" value="1"/>
</dbReference>
<dbReference type="GO" id="GO:0006950">
    <property type="term" value="P:response to stress"/>
    <property type="evidence" value="ECO:0007669"/>
    <property type="project" value="TreeGrafter"/>
</dbReference>
<name>A0A147KF95_THECS</name>
<reference evidence="3" key="1">
    <citation type="journal article" date="2017" name="Acta Aliment.">
        <title>Plant polysaccharide degrading enzyme system of Thermpbifida cellulosilytica TB100 revealed by de novo genome project data.</title>
        <authorList>
            <person name="Toth A."/>
            <person name="Baka E."/>
            <person name="Luzics S."/>
            <person name="Bata-Vidacs I."/>
            <person name="Nagy I."/>
            <person name="Balint B."/>
            <person name="Herceg R."/>
            <person name="Olasz F."/>
            <person name="Wilk T."/>
            <person name="Nagy T."/>
            <person name="Kriszt B."/>
            <person name="Nagy I."/>
            <person name="Kukolya J."/>
        </authorList>
    </citation>
    <scope>NUCLEOTIDE SEQUENCE [LARGE SCALE GENOMIC DNA]</scope>
    <source>
        <strain evidence="3">TB100</strain>
    </source>
</reference>
<dbReference type="PROSITE" id="PS50995">
    <property type="entry name" value="HTH_MARR_2"/>
    <property type="match status" value="1"/>
</dbReference>
<dbReference type="PANTHER" id="PTHR33164:SF99">
    <property type="entry name" value="MARR FAMILY REGULATORY PROTEIN"/>
    <property type="match status" value="1"/>
</dbReference>
<dbReference type="Proteomes" id="UP000074382">
    <property type="component" value="Unassembled WGS sequence"/>
</dbReference>
<dbReference type="EMBL" id="LGEM01000103">
    <property type="protein sequence ID" value="KUP95964.1"/>
    <property type="molecule type" value="Genomic_DNA"/>
</dbReference>
<evidence type="ECO:0000313" key="2">
    <source>
        <dbReference type="EMBL" id="KUP95964.1"/>
    </source>
</evidence>
<dbReference type="SMART" id="SM00347">
    <property type="entry name" value="HTH_MARR"/>
    <property type="match status" value="1"/>
</dbReference>
<comment type="caution">
    <text evidence="2">The sequence shown here is derived from an EMBL/GenBank/DDBJ whole genome shotgun (WGS) entry which is preliminary data.</text>
</comment>
<keyword evidence="3" id="KW-1185">Reference proteome</keyword>
<dbReference type="PATRIC" id="fig|665004.4.peg.2438"/>
<sequence>MAELLVRVAEESKAVFARTAGEIGLPAHLARAVASLDGPMPMRELADRLACDRSNITGIADQLEQRGLAERTPGRDRRVKLLQLTPAGRRLRADIADRVSNSALVLQRLDDAQRAQLRPLLQALLGEQRT</sequence>
<dbReference type="InterPro" id="IPR000835">
    <property type="entry name" value="HTH_MarR-typ"/>
</dbReference>
<feature type="domain" description="HTH marR-type" evidence="1">
    <location>
        <begin position="1"/>
        <end position="126"/>
    </location>
</feature>
<dbReference type="Pfam" id="PF01047">
    <property type="entry name" value="MarR"/>
    <property type="match status" value="1"/>
</dbReference>
<dbReference type="GO" id="GO:0003700">
    <property type="term" value="F:DNA-binding transcription factor activity"/>
    <property type="evidence" value="ECO:0007669"/>
    <property type="project" value="InterPro"/>
</dbReference>
<dbReference type="SUPFAM" id="SSF46785">
    <property type="entry name" value="Winged helix' DNA-binding domain"/>
    <property type="match status" value="1"/>
</dbReference>
<protein>
    <recommendedName>
        <fullName evidence="1">HTH marR-type domain-containing protein</fullName>
    </recommendedName>
</protein>
<accession>A0A147KF95</accession>
<dbReference type="PANTHER" id="PTHR33164">
    <property type="entry name" value="TRANSCRIPTIONAL REGULATOR, MARR FAMILY"/>
    <property type="match status" value="1"/>
</dbReference>